<dbReference type="InterPro" id="IPR006657">
    <property type="entry name" value="MoPterin_dinucl-bd_dom"/>
</dbReference>
<dbReference type="PIRSF" id="PIRSF036643">
    <property type="entry name" value="FDH_alpha"/>
    <property type="match status" value="1"/>
</dbReference>
<evidence type="ECO:0000313" key="11">
    <source>
        <dbReference type="EMBL" id="MBL0718798.1"/>
    </source>
</evidence>
<evidence type="ECO:0000256" key="6">
    <source>
        <dbReference type="ARBA" id="ARBA00023004"/>
    </source>
</evidence>
<keyword evidence="6" id="KW-0408">Iron</keyword>
<dbReference type="InterPro" id="IPR041925">
    <property type="entry name" value="CT_Formate-Dh_H"/>
</dbReference>
<sequence length="960" mass="101776">MNARTPDAALTEALPTVEFSLNGQTVQAREGQTIWAVAKAQGVEIPHLCHKEGLAPAGNCRACVVEVAGERTLAASCCRAVAPGMKVETESPRALKSRALVLELLLSDAGATTDVHTKASELSAWAAKAGVTESRFPAREAHYAEPDLSHPAIAVNLDACIQCTRCLRACRDIQGNDVIGLALRGPHAKISFDADAPLGESSCVACGECVQACPTGALMPARGAGLATITKQVDSVCPFCGVGCQLRLHVGPAKESEPEGAERVHYVTGLDGPANHGRLCVKGRYGFDYIHHAKRLTTPLVRRAGVKKDPADIDRVKSGELPLEALFRPASWDEALDLAAGGLKAIRDEALAAGLHGRAIPLAGFGSAKGSNEEAYLFQKLVRQGFATNNVDHCTRLCHASSVAALLEGVGSGAVSNPVADVEKAELIFLIGANPVVNHPVAATWIKNAVDRGAKLVIADPRRNALSRRAAWHLAFRPDTDVALLNGLLHVIIAEGLVDAGFIAERVRGYEALKASVAESTPERMAEICGIDADTIRAVARAFATSKGSMILWGMGVSQHVHGTDNARGLIALSMITGQIGRPGTGLHPLRGQNNVQGASDAGLIPMMLPNYQRVAEAGVRASFEQLWGEGLLPRLEAEPGLTVVEIMHAASEGKIRGIYVEGENPAMSDPDLNHARAALASLQHLVVQDIFATETAILADVILPASAHAEKWGSYTNTDRLIQPGRPATQPPGDARQDLWSIEQIGRRLGLPWAYWTAADGNGHAAAEAPVARVYEEMRQAMEPLAGVPWSRLVRENAVMTPAAREDAPGEAIVFIDRFPTDDGRAHLVPTRFAAGPEARDADYPLVLTTGRVLEHWHTGAMTRHASMLEAISPAPLVQMHPLDAAPLGIVDGATVRMATRHGAVEAIAVLTPEVQRGQVFMAFAYWEAAANRLTGDALDAVAKIPGFKVTAVQVQPAG</sequence>
<dbReference type="InterPro" id="IPR006655">
    <property type="entry name" value="Mopterin_OxRdtase_prok_CS"/>
</dbReference>
<proteinExistence type="inferred from homology"/>
<keyword evidence="4" id="KW-0677">Repeat</keyword>
<dbReference type="Gene3D" id="3.40.228.10">
    <property type="entry name" value="Dimethylsulfoxide Reductase, domain 2"/>
    <property type="match status" value="1"/>
</dbReference>
<dbReference type="Proteomes" id="UP000643207">
    <property type="component" value="Unassembled WGS sequence"/>
</dbReference>
<dbReference type="Pfam" id="PF00384">
    <property type="entry name" value="Molybdopterin"/>
    <property type="match status" value="1"/>
</dbReference>
<dbReference type="Pfam" id="PF13510">
    <property type="entry name" value="Fer2_4"/>
    <property type="match status" value="1"/>
</dbReference>
<dbReference type="InterPro" id="IPR054351">
    <property type="entry name" value="NADH_UbQ_OxRdtase_ferredoxin"/>
</dbReference>
<protein>
    <submittedName>
        <fullName evidence="11">Formate dehydrogenase subunit alpha</fullName>
    </submittedName>
</protein>
<keyword evidence="5" id="KW-0560">Oxidoreductase</keyword>
<dbReference type="SUPFAM" id="SSF54292">
    <property type="entry name" value="2Fe-2S ferredoxin-like"/>
    <property type="match status" value="1"/>
</dbReference>
<dbReference type="Gene3D" id="2.20.25.90">
    <property type="entry name" value="ADC-like domains"/>
    <property type="match status" value="1"/>
</dbReference>
<dbReference type="NCBIfam" id="TIGR01591">
    <property type="entry name" value="Fdh-alpha"/>
    <property type="match status" value="1"/>
</dbReference>
<dbReference type="AlphaFoldDB" id="A0A9X0XF31"/>
<dbReference type="PROSITE" id="PS00198">
    <property type="entry name" value="4FE4S_FER_1"/>
    <property type="match status" value="1"/>
</dbReference>
<evidence type="ECO:0000256" key="4">
    <source>
        <dbReference type="ARBA" id="ARBA00022737"/>
    </source>
</evidence>
<dbReference type="RefSeq" id="WP_201823802.1">
    <property type="nucleotide sequence ID" value="NZ_JAERRA010000001.1"/>
</dbReference>
<feature type="domain" description="4Fe-4S Mo/W bis-MGD-type" evidence="10">
    <location>
        <begin position="230"/>
        <end position="294"/>
    </location>
</feature>
<gene>
    <name evidence="11" type="primary">fdhF</name>
    <name evidence="11" type="ORF">JI742_02740</name>
</gene>
<dbReference type="PANTHER" id="PTHR43105">
    <property type="entry name" value="RESPIRATORY NITRATE REDUCTASE"/>
    <property type="match status" value="1"/>
</dbReference>
<dbReference type="InterPro" id="IPR017896">
    <property type="entry name" value="4Fe4S_Fe-S-bd"/>
</dbReference>
<dbReference type="InterPro" id="IPR006963">
    <property type="entry name" value="Mopterin_OxRdtase_4Fe-4S_dom"/>
</dbReference>
<evidence type="ECO:0000256" key="1">
    <source>
        <dbReference type="ARBA" id="ARBA00007023"/>
    </source>
</evidence>
<dbReference type="Pfam" id="PF22117">
    <property type="entry name" value="Fer4_Nqo3"/>
    <property type="match status" value="1"/>
</dbReference>
<dbReference type="InterPro" id="IPR017900">
    <property type="entry name" value="4Fe4S_Fe_S_CS"/>
</dbReference>
<dbReference type="SMART" id="SM00926">
    <property type="entry name" value="Molybdop_Fe4S4"/>
    <property type="match status" value="1"/>
</dbReference>
<accession>A0A9X0XF31</accession>
<dbReference type="PANTHER" id="PTHR43105:SF14">
    <property type="entry name" value="FORMATE DEHYDROGENASE H"/>
    <property type="match status" value="1"/>
</dbReference>
<evidence type="ECO:0000256" key="5">
    <source>
        <dbReference type="ARBA" id="ARBA00023002"/>
    </source>
</evidence>
<comment type="caution">
    <text evidence="11">The sequence shown here is derived from an EMBL/GenBank/DDBJ whole genome shotgun (WGS) entry which is preliminary data.</text>
</comment>
<dbReference type="InterPro" id="IPR041924">
    <property type="entry name" value="Formate_Dh-H_N"/>
</dbReference>
<evidence type="ECO:0000259" key="8">
    <source>
        <dbReference type="PROSITE" id="PS51085"/>
    </source>
</evidence>
<dbReference type="CDD" id="cd00207">
    <property type="entry name" value="fer2"/>
    <property type="match status" value="1"/>
</dbReference>
<feature type="domain" description="4Fe-4S ferredoxin-type" evidence="9">
    <location>
        <begin position="151"/>
        <end position="181"/>
    </location>
</feature>
<dbReference type="PROSITE" id="PS51085">
    <property type="entry name" value="2FE2S_FER_2"/>
    <property type="match status" value="1"/>
</dbReference>
<keyword evidence="7" id="KW-0411">Iron-sulfur</keyword>
<dbReference type="FunFam" id="3.30.70.20:FF:000035">
    <property type="entry name" value="Iron hydrogenase 1"/>
    <property type="match status" value="1"/>
</dbReference>
<dbReference type="SUPFAM" id="SSF53706">
    <property type="entry name" value="Formate dehydrogenase/DMSO reductase, domains 1-3"/>
    <property type="match status" value="1"/>
</dbReference>
<feature type="domain" description="2Fe-2S ferredoxin-type" evidence="8">
    <location>
        <begin position="15"/>
        <end position="93"/>
    </location>
</feature>
<dbReference type="PROSITE" id="PS51669">
    <property type="entry name" value="4FE4S_MOW_BIS_MGD"/>
    <property type="match status" value="1"/>
</dbReference>
<dbReference type="InterPro" id="IPR009010">
    <property type="entry name" value="Asp_de-COase-like_dom_sf"/>
</dbReference>
<reference evidence="11 12" key="1">
    <citation type="submission" date="2021-01" db="EMBL/GenBank/DDBJ databases">
        <title>Piscinibacter sp. Jin2 Genome sequencing and assembly.</title>
        <authorList>
            <person name="Kim I."/>
        </authorList>
    </citation>
    <scope>NUCLEOTIDE SEQUENCE [LARGE SCALE GENOMIC DNA]</scope>
    <source>
        <strain evidence="11 12">Jin2</strain>
    </source>
</reference>
<evidence type="ECO:0000256" key="2">
    <source>
        <dbReference type="ARBA" id="ARBA00022485"/>
    </source>
</evidence>
<dbReference type="GO" id="GO:0016020">
    <property type="term" value="C:membrane"/>
    <property type="evidence" value="ECO:0007669"/>
    <property type="project" value="TreeGrafter"/>
</dbReference>
<dbReference type="GO" id="GO:0008863">
    <property type="term" value="F:formate dehydrogenase (NAD+) activity"/>
    <property type="evidence" value="ECO:0007669"/>
    <property type="project" value="InterPro"/>
</dbReference>
<dbReference type="SUPFAM" id="SSF54862">
    <property type="entry name" value="4Fe-4S ferredoxins"/>
    <property type="match status" value="1"/>
</dbReference>
<dbReference type="GO" id="GO:0046872">
    <property type="term" value="F:metal ion binding"/>
    <property type="evidence" value="ECO:0007669"/>
    <property type="project" value="UniProtKB-KW"/>
</dbReference>
<feature type="domain" description="4Fe-4S ferredoxin-type" evidence="9">
    <location>
        <begin position="194"/>
        <end position="223"/>
    </location>
</feature>
<dbReference type="InterPro" id="IPR036010">
    <property type="entry name" value="2Fe-2S_ferredoxin-like_sf"/>
</dbReference>
<dbReference type="Gene3D" id="3.40.50.740">
    <property type="match status" value="1"/>
</dbReference>
<dbReference type="InterPro" id="IPR006656">
    <property type="entry name" value="Mopterin_OxRdtase"/>
</dbReference>
<dbReference type="GO" id="GO:0051539">
    <property type="term" value="F:4 iron, 4 sulfur cluster binding"/>
    <property type="evidence" value="ECO:0007669"/>
    <property type="project" value="UniProtKB-KW"/>
</dbReference>
<dbReference type="Pfam" id="PF04879">
    <property type="entry name" value="Molybdop_Fe4S4"/>
    <property type="match status" value="1"/>
</dbReference>
<comment type="similarity">
    <text evidence="1">In the C-terminal section; belongs to the prokaryotic molybdopterin-containing oxidoreductase family.</text>
</comment>
<dbReference type="PROSITE" id="PS00490">
    <property type="entry name" value="MOLYBDOPTERIN_PROK_2"/>
    <property type="match status" value="1"/>
</dbReference>
<dbReference type="GO" id="GO:0043546">
    <property type="term" value="F:molybdopterin cofactor binding"/>
    <property type="evidence" value="ECO:0007669"/>
    <property type="project" value="InterPro"/>
</dbReference>
<organism evidence="11 12">
    <name type="scientific">Aquariibacter lacus</name>
    <dbReference type="NCBI Taxonomy" id="2801332"/>
    <lineage>
        <taxon>Bacteria</taxon>
        <taxon>Pseudomonadati</taxon>
        <taxon>Pseudomonadota</taxon>
        <taxon>Betaproteobacteria</taxon>
        <taxon>Burkholderiales</taxon>
        <taxon>Sphaerotilaceae</taxon>
        <taxon>Aquariibacter</taxon>
    </lineage>
</organism>
<name>A0A9X0XF31_9BURK</name>
<dbReference type="InterPro" id="IPR050123">
    <property type="entry name" value="Prok_molybdopt-oxidoreductase"/>
</dbReference>
<evidence type="ECO:0000256" key="7">
    <source>
        <dbReference type="ARBA" id="ARBA00023014"/>
    </source>
</evidence>
<evidence type="ECO:0000259" key="9">
    <source>
        <dbReference type="PROSITE" id="PS51379"/>
    </source>
</evidence>
<dbReference type="GO" id="GO:1990204">
    <property type="term" value="C:oxidoreductase complex"/>
    <property type="evidence" value="ECO:0007669"/>
    <property type="project" value="UniProtKB-ARBA"/>
</dbReference>
<dbReference type="GO" id="GO:0015942">
    <property type="term" value="P:formate metabolic process"/>
    <property type="evidence" value="ECO:0007669"/>
    <property type="project" value="InterPro"/>
</dbReference>
<dbReference type="InterPro" id="IPR006478">
    <property type="entry name" value="Formate_DH_asu"/>
</dbReference>
<keyword evidence="2" id="KW-0004">4Fe-4S</keyword>
<dbReference type="Gene3D" id="2.40.40.20">
    <property type="match status" value="1"/>
</dbReference>
<dbReference type="CDD" id="cd02753">
    <property type="entry name" value="MopB_Formate-Dh-H"/>
    <property type="match status" value="1"/>
</dbReference>
<keyword evidence="12" id="KW-1185">Reference proteome</keyword>
<dbReference type="SUPFAM" id="SSF50692">
    <property type="entry name" value="ADC-like"/>
    <property type="match status" value="1"/>
</dbReference>
<dbReference type="Gene3D" id="3.10.20.740">
    <property type="match status" value="1"/>
</dbReference>
<evidence type="ECO:0000259" key="10">
    <source>
        <dbReference type="PROSITE" id="PS51669"/>
    </source>
</evidence>
<dbReference type="Pfam" id="PF01568">
    <property type="entry name" value="Molydop_binding"/>
    <property type="match status" value="1"/>
</dbReference>
<dbReference type="PROSITE" id="PS51379">
    <property type="entry name" value="4FE4S_FER_2"/>
    <property type="match status" value="2"/>
</dbReference>
<evidence type="ECO:0000256" key="3">
    <source>
        <dbReference type="ARBA" id="ARBA00022723"/>
    </source>
</evidence>
<dbReference type="GO" id="GO:0022904">
    <property type="term" value="P:respiratory electron transport chain"/>
    <property type="evidence" value="ECO:0007669"/>
    <property type="project" value="TreeGrafter"/>
</dbReference>
<keyword evidence="3" id="KW-0479">Metal-binding</keyword>
<dbReference type="InterPro" id="IPR001041">
    <property type="entry name" value="2Fe-2S_ferredoxin-type"/>
</dbReference>
<dbReference type="CDD" id="cd02790">
    <property type="entry name" value="MopB_CT_Formate-Dh_H"/>
    <property type="match status" value="1"/>
</dbReference>
<evidence type="ECO:0000313" key="12">
    <source>
        <dbReference type="Proteomes" id="UP000643207"/>
    </source>
</evidence>
<dbReference type="Gene3D" id="3.30.70.20">
    <property type="match status" value="1"/>
</dbReference>
<dbReference type="GO" id="GO:0003954">
    <property type="term" value="F:NADH dehydrogenase activity"/>
    <property type="evidence" value="ECO:0007669"/>
    <property type="project" value="TreeGrafter"/>
</dbReference>
<dbReference type="EMBL" id="JAERRA010000001">
    <property type="protein sequence ID" value="MBL0718798.1"/>
    <property type="molecule type" value="Genomic_DNA"/>
</dbReference>